<keyword evidence="1" id="KW-0808">Transferase</keyword>
<keyword evidence="1" id="KW-0418">Kinase</keyword>
<name>A0A4Y1QUF8_PRUDU</name>
<feature type="non-terminal residue" evidence="1">
    <location>
        <position position="1"/>
    </location>
</feature>
<proteinExistence type="predicted"/>
<protein>
    <submittedName>
        <fullName evidence="1">Leucine-rich repeat protein kinase family protein</fullName>
    </submittedName>
</protein>
<reference evidence="1" key="1">
    <citation type="journal article" date="2019" name="Science">
        <title>Mutation of a bHLH transcription factor allowed almond domestication.</title>
        <authorList>
            <person name="Sanchez-Perez R."/>
            <person name="Pavan S."/>
            <person name="Mazzeo R."/>
            <person name="Moldovan C."/>
            <person name="Aiese Cigliano R."/>
            <person name="Del Cueto J."/>
            <person name="Ricciardi F."/>
            <person name="Lotti C."/>
            <person name="Ricciardi L."/>
            <person name="Dicenta F."/>
            <person name="Lopez-Marques R.L."/>
            <person name="Lindberg Moller B."/>
        </authorList>
    </citation>
    <scope>NUCLEOTIDE SEQUENCE</scope>
</reference>
<dbReference type="AlphaFoldDB" id="A0A4Y1QUF8"/>
<gene>
    <name evidence="1" type="ORF">Prudu_003995</name>
</gene>
<organism evidence="1">
    <name type="scientific">Prunus dulcis</name>
    <name type="common">Almond</name>
    <name type="synonym">Amygdalus dulcis</name>
    <dbReference type="NCBI Taxonomy" id="3755"/>
    <lineage>
        <taxon>Eukaryota</taxon>
        <taxon>Viridiplantae</taxon>
        <taxon>Streptophyta</taxon>
        <taxon>Embryophyta</taxon>
        <taxon>Tracheophyta</taxon>
        <taxon>Spermatophyta</taxon>
        <taxon>Magnoliopsida</taxon>
        <taxon>eudicotyledons</taxon>
        <taxon>Gunneridae</taxon>
        <taxon>Pentapetalae</taxon>
        <taxon>rosids</taxon>
        <taxon>fabids</taxon>
        <taxon>Rosales</taxon>
        <taxon>Rosaceae</taxon>
        <taxon>Amygdaloideae</taxon>
        <taxon>Amygdaleae</taxon>
        <taxon>Prunus</taxon>
    </lineage>
</organism>
<dbReference type="GO" id="GO:0016301">
    <property type="term" value="F:kinase activity"/>
    <property type="evidence" value="ECO:0007669"/>
    <property type="project" value="UniProtKB-KW"/>
</dbReference>
<evidence type="ECO:0000313" key="1">
    <source>
        <dbReference type="EMBL" id="BBG95446.1"/>
    </source>
</evidence>
<accession>A0A4Y1QUF8</accession>
<dbReference type="EMBL" id="AP019297">
    <property type="protein sequence ID" value="BBG95446.1"/>
    <property type="molecule type" value="Genomic_DNA"/>
</dbReference>
<sequence length="103" mass="12214">QLHASTITTTHLQTERHRFRWNHHTSFFPFQSTATLSRSCRRQKQPRNEAVLTALRPRIRSRRHLSGSSGVGLLNVSLECYKHYLMYLPDLELGYENLRYLEM</sequence>